<dbReference type="Proteomes" id="UP000005240">
    <property type="component" value="Unassembled WGS sequence"/>
</dbReference>
<proteinExistence type="predicted"/>
<evidence type="ECO:0000313" key="2">
    <source>
        <dbReference type="EnsemblFungi" id="PTTG_11942-t43_1-p1"/>
    </source>
</evidence>
<dbReference type="EnsemblFungi" id="PTTG_11942-t43_1">
    <property type="protein sequence ID" value="PTTG_11942-t43_1-p1"/>
    <property type="gene ID" value="PTTG_11942"/>
</dbReference>
<dbReference type="OrthoDB" id="2496720at2759"/>
<keyword evidence="3" id="KW-1185">Reference proteome</keyword>
<dbReference type="VEuPathDB" id="FungiDB:PTTG_11942"/>
<accession>A0A180GJ39</accession>
<gene>
    <name evidence="1" type="ORF">PTTG_11942</name>
</gene>
<reference evidence="2 3" key="3">
    <citation type="journal article" date="2017" name="G3 (Bethesda)">
        <title>Comparative analysis highlights variable genome content of wheat rusts and divergence of the mating loci.</title>
        <authorList>
            <person name="Cuomo C.A."/>
            <person name="Bakkeren G."/>
            <person name="Khalil H.B."/>
            <person name="Panwar V."/>
            <person name="Joly D."/>
            <person name="Linning R."/>
            <person name="Sakthikumar S."/>
            <person name="Song X."/>
            <person name="Adiconis X."/>
            <person name="Fan L."/>
            <person name="Goldberg J.M."/>
            <person name="Levin J.Z."/>
            <person name="Young S."/>
            <person name="Zeng Q."/>
            <person name="Anikster Y."/>
            <person name="Bruce M."/>
            <person name="Wang M."/>
            <person name="Yin C."/>
            <person name="McCallum B."/>
            <person name="Szabo L.J."/>
            <person name="Hulbert S."/>
            <person name="Chen X."/>
            <person name="Fellers J.P."/>
        </authorList>
    </citation>
    <scope>NUCLEOTIDE SEQUENCE</scope>
    <source>
        <strain evidence="3">Isolate 1-1 / race 1 (BBBD)</strain>
        <strain evidence="2">isolate 1-1 / race 1 (BBBD)</strain>
    </source>
</reference>
<name>A0A180GJ39_PUCT1</name>
<feature type="non-terminal residue" evidence="1">
    <location>
        <position position="401"/>
    </location>
</feature>
<organism evidence="1">
    <name type="scientific">Puccinia triticina (isolate 1-1 / race 1 (BBBD))</name>
    <name type="common">Brown leaf rust fungus</name>
    <dbReference type="NCBI Taxonomy" id="630390"/>
    <lineage>
        <taxon>Eukaryota</taxon>
        <taxon>Fungi</taxon>
        <taxon>Dikarya</taxon>
        <taxon>Basidiomycota</taxon>
        <taxon>Pucciniomycotina</taxon>
        <taxon>Pucciniomycetes</taxon>
        <taxon>Pucciniales</taxon>
        <taxon>Pucciniaceae</taxon>
        <taxon>Puccinia</taxon>
    </lineage>
</organism>
<evidence type="ECO:0000313" key="1">
    <source>
        <dbReference type="EMBL" id="OAV92720.1"/>
    </source>
</evidence>
<reference evidence="2" key="4">
    <citation type="submission" date="2025-05" db="UniProtKB">
        <authorList>
            <consortium name="EnsemblFungi"/>
        </authorList>
    </citation>
    <scope>IDENTIFICATION</scope>
    <source>
        <strain evidence="2">isolate 1-1 / race 1 (BBBD)</strain>
    </source>
</reference>
<dbReference type="SUPFAM" id="SSF52047">
    <property type="entry name" value="RNI-like"/>
    <property type="match status" value="1"/>
</dbReference>
<dbReference type="EMBL" id="ADAS02000060">
    <property type="protein sequence ID" value="OAV92720.1"/>
    <property type="molecule type" value="Genomic_DNA"/>
</dbReference>
<reference evidence="1" key="2">
    <citation type="submission" date="2016-05" db="EMBL/GenBank/DDBJ databases">
        <title>Comparative analysis highlights variable genome content of wheat rusts and divergence of the mating loci.</title>
        <authorList>
            <person name="Cuomo C.A."/>
            <person name="Bakkeren G."/>
            <person name="Szabo L."/>
            <person name="Khalil H."/>
            <person name="Joly D."/>
            <person name="Goldberg J."/>
            <person name="Young S."/>
            <person name="Zeng Q."/>
            <person name="Fellers J."/>
        </authorList>
    </citation>
    <scope>NUCLEOTIDE SEQUENCE [LARGE SCALE GENOMIC DNA]</scope>
    <source>
        <strain evidence="1">1-1 BBBD Race 1</strain>
    </source>
</reference>
<dbReference type="AlphaFoldDB" id="A0A180GJ39"/>
<evidence type="ECO:0000313" key="3">
    <source>
        <dbReference type="Proteomes" id="UP000005240"/>
    </source>
</evidence>
<reference evidence="1" key="1">
    <citation type="submission" date="2009-11" db="EMBL/GenBank/DDBJ databases">
        <authorList>
            <consortium name="The Broad Institute Genome Sequencing Platform"/>
            <person name="Ward D."/>
            <person name="Feldgarden M."/>
            <person name="Earl A."/>
            <person name="Young S.K."/>
            <person name="Zeng Q."/>
            <person name="Koehrsen M."/>
            <person name="Alvarado L."/>
            <person name="Berlin A."/>
            <person name="Bochicchio J."/>
            <person name="Borenstein D."/>
            <person name="Chapman S.B."/>
            <person name="Chen Z."/>
            <person name="Engels R."/>
            <person name="Freedman E."/>
            <person name="Gellesch M."/>
            <person name="Goldberg J."/>
            <person name="Griggs A."/>
            <person name="Gujja S."/>
            <person name="Heilman E."/>
            <person name="Heiman D."/>
            <person name="Hepburn T."/>
            <person name="Howarth C."/>
            <person name="Jen D."/>
            <person name="Larson L."/>
            <person name="Lewis B."/>
            <person name="Mehta T."/>
            <person name="Park D."/>
            <person name="Pearson M."/>
            <person name="Roberts A."/>
            <person name="Saif S."/>
            <person name="Shea T."/>
            <person name="Shenoy N."/>
            <person name="Sisk P."/>
            <person name="Stolte C."/>
            <person name="Sykes S."/>
            <person name="Thomson T."/>
            <person name="Walk T."/>
            <person name="White J."/>
            <person name="Yandava C."/>
            <person name="Izard J."/>
            <person name="Baranova O.V."/>
            <person name="Blanton J.M."/>
            <person name="Tanner A.C."/>
            <person name="Dewhirst F.E."/>
            <person name="Haas B."/>
            <person name="Nusbaum C."/>
            <person name="Birren B."/>
        </authorList>
    </citation>
    <scope>NUCLEOTIDE SEQUENCE [LARGE SCALE GENOMIC DNA]</scope>
    <source>
        <strain evidence="1">1-1 BBBD Race 1</strain>
    </source>
</reference>
<protein>
    <submittedName>
        <fullName evidence="2">F-box domain-containing protein</fullName>
    </submittedName>
</protein>
<sequence>MADLPDEVLERIFRNVVQIDLAPSMWLPIATYEGIKQREIARRIRLIAKMRLVCRRWADWLYASYLYDELSFKCAYRASTFIHQLAERPRALPLPQCRYLKVHEIWTSGAAPPGMAEIESLDALVEQFSETIVALDIRFVNFFTLWPSTIEKIGGIRNLRFLRLGIRFTRVGGGKTKGVSVDRDMTVNGLPTDSECLASLLRAVDQKLVALDFTDFRPVCSPTLLGEVLGDYQCSTITTLKLDVKTEGNLTLDGIVRLSAKLPNLKVLWIGGPGHQGEILLPIFESLREKLEELYVTDARVLQPVLNISFPRLRVVRVHDWDRDFPGFLRKNMFASVEILALNCFPFHKKHKKILPWMPLATLPHLRRVEFHEASGFLPTRWIEDQCDEHEVERVYPRGDT</sequence>